<proteinExistence type="predicted"/>
<comment type="caution">
    <text evidence="2">The sequence shown here is derived from an EMBL/GenBank/DDBJ whole genome shotgun (WGS) entry which is preliminary data.</text>
</comment>
<evidence type="ECO:0000259" key="1">
    <source>
        <dbReference type="Pfam" id="PF16107"/>
    </source>
</evidence>
<name>A0ABS4KAB9_9FIRM</name>
<accession>A0ABS4KAB9</accession>
<feature type="domain" description="DUF4825" evidence="1">
    <location>
        <begin position="48"/>
        <end position="132"/>
    </location>
</feature>
<dbReference type="PROSITE" id="PS51257">
    <property type="entry name" value="PROKAR_LIPOPROTEIN"/>
    <property type="match status" value="1"/>
</dbReference>
<reference evidence="2 3" key="1">
    <citation type="submission" date="2021-03" db="EMBL/GenBank/DDBJ databases">
        <title>Genomic Encyclopedia of Type Strains, Phase IV (KMG-IV): sequencing the most valuable type-strain genomes for metagenomic binning, comparative biology and taxonomic classification.</title>
        <authorList>
            <person name="Goeker M."/>
        </authorList>
    </citation>
    <scope>NUCLEOTIDE SEQUENCE [LARGE SCALE GENOMIC DNA]</scope>
    <source>
        <strain evidence="2 3">DSM 27563</strain>
    </source>
</reference>
<dbReference type="InterPro" id="IPR032250">
    <property type="entry name" value="DUF4825"/>
</dbReference>
<protein>
    <recommendedName>
        <fullName evidence="1">DUF4825 domain-containing protein</fullName>
    </recommendedName>
</protein>
<dbReference type="RefSeq" id="WP_210060042.1">
    <property type="nucleotide sequence ID" value="NZ_JAGGLJ010000002.1"/>
</dbReference>
<evidence type="ECO:0000313" key="2">
    <source>
        <dbReference type="EMBL" id="MBP2024733.1"/>
    </source>
</evidence>
<dbReference type="Proteomes" id="UP001519306">
    <property type="component" value="Unassembled WGS sequence"/>
</dbReference>
<keyword evidence="3" id="KW-1185">Reference proteome</keyword>
<dbReference type="Pfam" id="PF16107">
    <property type="entry name" value="DUF4825"/>
    <property type="match status" value="1"/>
</dbReference>
<dbReference type="EMBL" id="JAGGLJ010000002">
    <property type="protein sequence ID" value="MBP2024733.1"/>
    <property type="molecule type" value="Genomic_DNA"/>
</dbReference>
<evidence type="ECO:0000313" key="3">
    <source>
        <dbReference type="Proteomes" id="UP001519306"/>
    </source>
</evidence>
<gene>
    <name evidence="2" type="ORF">J2Z71_000249</name>
</gene>
<sequence>MKKNNKKIVLLLLVLTISFTILVGCSKKENNNINNEANVEENINNEDIYSNKTEYVGDSSKVVGIVSSLDYSKNYTYNSIEIISEEKPYGLVVYLDENSPSEEKDFFNQAVATFALIENLDNLKYSLMDNKDIIEEFNREDVDLILRENGEKSLEEISQDKSEIDKYIN</sequence>
<organism evidence="2 3">
    <name type="scientific">Peptoniphilus stercorisuis</name>
    <dbReference type="NCBI Taxonomy" id="1436965"/>
    <lineage>
        <taxon>Bacteria</taxon>
        <taxon>Bacillati</taxon>
        <taxon>Bacillota</taxon>
        <taxon>Tissierellia</taxon>
        <taxon>Tissierellales</taxon>
        <taxon>Peptoniphilaceae</taxon>
        <taxon>Peptoniphilus</taxon>
    </lineage>
</organism>